<organism evidence="1 2">
    <name type="scientific">Manduca sexta</name>
    <name type="common">Tobacco hawkmoth</name>
    <name type="synonym">Tobacco hornworm</name>
    <dbReference type="NCBI Taxonomy" id="7130"/>
    <lineage>
        <taxon>Eukaryota</taxon>
        <taxon>Metazoa</taxon>
        <taxon>Ecdysozoa</taxon>
        <taxon>Arthropoda</taxon>
        <taxon>Hexapoda</taxon>
        <taxon>Insecta</taxon>
        <taxon>Pterygota</taxon>
        <taxon>Neoptera</taxon>
        <taxon>Endopterygota</taxon>
        <taxon>Lepidoptera</taxon>
        <taxon>Glossata</taxon>
        <taxon>Ditrysia</taxon>
        <taxon>Bombycoidea</taxon>
        <taxon>Sphingidae</taxon>
        <taxon>Sphinginae</taxon>
        <taxon>Sphingini</taxon>
        <taxon>Manduca</taxon>
    </lineage>
</organism>
<gene>
    <name evidence="1" type="ORF">O3G_MSEX009357</name>
</gene>
<comment type="caution">
    <text evidence="1">The sequence shown here is derived from an EMBL/GenBank/DDBJ whole genome shotgun (WGS) entry which is preliminary data.</text>
</comment>
<reference evidence="1" key="2">
    <citation type="submission" date="2020-12" db="EMBL/GenBank/DDBJ databases">
        <authorList>
            <person name="Kanost M."/>
        </authorList>
    </citation>
    <scope>NUCLEOTIDE SEQUENCE</scope>
</reference>
<evidence type="ECO:0000313" key="2">
    <source>
        <dbReference type="Proteomes" id="UP000791440"/>
    </source>
</evidence>
<dbReference type="Proteomes" id="UP000791440">
    <property type="component" value="Unassembled WGS sequence"/>
</dbReference>
<protein>
    <submittedName>
        <fullName evidence="1">Uncharacterized protein</fullName>
    </submittedName>
</protein>
<dbReference type="EMBL" id="JH668496">
    <property type="protein sequence ID" value="KAG6455688.1"/>
    <property type="molecule type" value="Genomic_DNA"/>
</dbReference>
<sequence length="160" mass="18062">MFTVSCYTFHPLASRYVRLRRRVHVVSEWMVCVMATVCCPCCTAMPLASSASCYSRTSGEPFRPQHITVDFTPGAEDSSAVEDKCYQFWEFVTSQPELDAFTVQPDSEISLPDTTYIVSRQEPHNDVENQQHYPAIHAMRKMEDKGAVDAALNIATTSKR</sequence>
<accession>A0A922CRY3</accession>
<evidence type="ECO:0000313" key="1">
    <source>
        <dbReference type="EMBL" id="KAG6455688.1"/>
    </source>
</evidence>
<keyword evidence="2" id="KW-1185">Reference proteome</keyword>
<proteinExistence type="predicted"/>
<dbReference type="AlphaFoldDB" id="A0A922CRY3"/>
<reference evidence="1" key="1">
    <citation type="journal article" date="2016" name="Insect Biochem. Mol. Biol.">
        <title>Multifaceted biological insights from a draft genome sequence of the tobacco hornworm moth, Manduca sexta.</title>
        <authorList>
            <person name="Kanost M.R."/>
            <person name="Arrese E.L."/>
            <person name="Cao X."/>
            <person name="Chen Y.R."/>
            <person name="Chellapilla S."/>
            <person name="Goldsmith M.R."/>
            <person name="Grosse-Wilde E."/>
            <person name="Heckel D.G."/>
            <person name="Herndon N."/>
            <person name="Jiang H."/>
            <person name="Papanicolaou A."/>
            <person name="Qu J."/>
            <person name="Soulages J.L."/>
            <person name="Vogel H."/>
            <person name="Walters J."/>
            <person name="Waterhouse R.M."/>
            <person name="Ahn S.J."/>
            <person name="Almeida F.C."/>
            <person name="An C."/>
            <person name="Aqrawi P."/>
            <person name="Bretschneider A."/>
            <person name="Bryant W.B."/>
            <person name="Bucks S."/>
            <person name="Chao H."/>
            <person name="Chevignon G."/>
            <person name="Christen J.M."/>
            <person name="Clarke D.F."/>
            <person name="Dittmer N.T."/>
            <person name="Ferguson L.C.F."/>
            <person name="Garavelou S."/>
            <person name="Gordon K.H.J."/>
            <person name="Gunaratna R.T."/>
            <person name="Han Y."/>
            <person name="Hauser F."/>
            <person name="He Y."/>
            <person name="Heidel-Fischer H."/>
            <person name="Hirsh A."/>
            <person name="Hu Y."/>
            <person name="Jiang H."/>
            <person name="Kalra D."/>
            <person name="Klinner C."/>
            <person name="Konig C."/>
            <person name="Kovar C."/>
            <person name="Kroll A.R."/>
            <person name="Kuwar S.S."/>
            <person name="Lee S.L."/>
            <person name="Lehman R."/>
            <person name="Li K."/>
            <person name="Li Z."/>
            <person name="Liang H."/>
            <person name="Lovelace S."/>
            <person name="Lu Z."/>
            <person name="Mansfield J.H."/>
            <person name="McCulloch K.J."/>
            <person name="Mathew T."/>
            <person name="Morton B."/>
            <person name="Muzny D.M."/>
            <person name="Neunemann D."/>
            <person name="Ongeri F."/>
            <person name="Pauchet Y."/>
            <person name="Pu L.L."/>
            <person name="Pyrousis I."/>
            <person name="Rao X.J."/>
            <person name="Redding A."/>
            <person name="Roesel C."/>
            <person name="Sanchez-Gracia A."/>
            <person name="Schaack S."/>
            <person name="Shukla A."/>
            <person name="Tetreau G."/>
            <person name="Wang Y."/>
            <person name="Xiong G.H."/>
            <person name="Traut W."/>
            <person name="Walsh T.K."/>
            <person name="Worley K.C."/>
            <person name="Wu D."/>
            <person name="Wu W."/>
            <person name="Wu Y.Q."/>
            <person name="Zhang X."/>
            <person name="Zou Z."/>
            <person name="Zucker H."/>
            <person name="Briscoe A.D."/>
            <person name="Burmester T."/>
            <person name="Clem R.J."/>
            <person name="Feyereisen R."/>
            <person name="Grimmelikhuijzen C.J.P."/>
            <person name="Hamodrakas S.J."/>
            <person name="Hansson B.S."/>
            <person name="Huguet E."/>
            <person name="Jermiin L.S."/>
            <person name="Lan Q."/>
            <person name="Lehman H.K."/>
            <person name="Lorenzen M."/>
            <person name="Merzendorfer H."/>
            <person name="Michalopoulos I."/>
            <person name="Morton D.B."/>
            <person name="Muthukrishnan S."/>
            <person name="Oakeshott J.G."/>
            <person name="Palmer W."/>
            <person name="Park Y."/>
            <person name="Passarelli A.L."/>
            <person name="Rozas J."/>
            <person name="Schwartz L.M."/>
            <person name="Smith W."/>
            <person name="Southgate A."/>
            <person name="Vilcinskas A."/>
            <person name="Vogt R."/>
            <person name="Wang P."/>
            <person name="Werren J."/>
            <person name="Yu X.Q."/>
            <person name="Zhou J.J."/>
            <person name="Brown S.J."/>
            <person name="Scherer S.E."/>
            <person name="Richards S."/>
            <person name="Blissard G.W."/>
        </authorList>
    </citation>
    <scope>NUCLEOTIDE SEQUENCE</scope>
</reference>
<name>A0A922CRY3_MANSE</name>